<keyword evidence="2" id="KW-1185">Reference proteome</keyword>
<dbReference type="Proteomes" id="UP000235916">
    <property type="component" value="Unassembled WGS sequence"/>
</dbReference>
<gene>
    <name evidence="1" type="ORF">C1O66_04690</name>
</gene>
<dbReference type="OrthoDB" id="9157296at2"/>
<evidence type="ECO:0000313" key="2">
    <source>
        <dbReference type="Proteomes" id="UP000235916"/>
    </source>
</evidence>
<dbReference type="RefSeq" id="WP_102766826.1">
    <property type="nucleotide sequence ID" value="NZ_POSP01000003.1"/>
</dbReference>
<evidence type="ECO:0000313" key="1">
    <source>
        <dbReference type="EMBL" id="PND36904.1"/>
    </source>
</evidence>
<comment type="caution">
    <text evidence="1">The sequence shown here is derived from an EMBL/GenBank/DDBJ whole genome shotgun (WGS) entry which is preliminary data.</text>
</comment>
<dbReference type="AlphaFoldDB" id="A0A2N8KTX4"/>
<reference evidence="1 2" key="1">
    <citation type="submission" date="2018-01" db="EMBL/GenBank/DDBJ databases">
        <title>Draft genome sequence of Paucibacter aquatile CR182 isolated from freshwater of the Nakdong River.</title>
        <authorList>
            <person name="Choi A."/>
            <person name="Chung E.J."/>
        </authorList>
    </citation>
    <scope>NUCLEOTIDE SEQUENCE [LARGE SCALE GENOMIC DNA]</scope>
    <source>
        <strain evidence="1 2">CR182</strain>
    </source>
</reference>
<sequence length="142" mass="14987">MSRSSQTSARSAPALRWPLAQAWRVWALLALMLAFQGLGQSHRVLHSAGFARALVPLASLAPASAVSDAQTARMTSGEGWGHTRGELICLLLDQLSHDHAPLALPAVALQDAVFARPDAAPVASLHLAAYWKRAARGPPSVA</sequence>
<proteinExistence type="predicted"/>
<accession>A0A2N8KTX4</accession>
<dbReference type="EMBL" id="POSP01000003">
    <property type="protein sequence ID" value="PND36904.1"/>
    <property type="molecule type" value="Genomic_DNA"/>
</dbReference>
<name>A0A2N8KTX4_9BURK</name>
<organism evidence="1 2">
    <name type="scientific">Kinneretia aquatilis</name>
    <dbReference type="NCBI Taxonomy" id="2070761"/>
    <lineage>
        <taxon>Bacteria</taxon>
        <taxon>Pseudomonadati</taxon>
        <taxon>Pseudomonadota</taxon>
        <taxon>Betaproteobacteria</taxon>
        <taxon>Burkholderiales</taxon>
        <taxon>Sphaerotilaceae</taxon>
        <taxon>Roseateles</taxon>
    </lineage>
</organism>
<protein>
    <submittedName>
        <fullName evidence="1">Uncharacterized protein</fullName>
    </submittedName>
</protein>